<protein>
    <recommendedName>
        <fullName evidence="3">Tetratricopeptide repeat protein</fullName>
    </recommendedName>
</protein>
<dbReference type="SUPFAM" id="SSF48452">
    <property type="entry name" value="TPR-like"/>
    <property type="match status" value="1"/>
</dbReference>
<comment type="caution">
    <text evidence="1">The sequence shown here is derived from an EMBL/GenBank/DDBJ whole genome shotgun (WGS) entry which is preliminary data.</text>
</comment>
<dbReference type="InterPro" id="IPR011990">
    <property type="entry name" value="TPR-like_helical_dom_sf"/>
</dbReference>
<accession>A0A9X1N999</accession>
<gene>
    <name evidence="1" type="ORF">LR394_01275</name>
</gene>
<organism evidence="1 2">
    <name type="scientific">Kineosporia babensis</name>
    <dbReference type="NCBI Taxonomy" id="499548"/>
    <lineage>
        <taxon>Bacteria</taxon>
        <taxon>Bacillati</taxon>
        <taxon>Actinomycetota</taxon>
        <taxon>Actinomycetes</taxon>
        <taxon>Kineosporiales</taxon>
        <taxon>Kineosporiaceae</taxon>
        <taxon>Kineosporia</taxon>
    </lineage>
</organism>
<keyword evidence="2" id="KW-1185">Reference proteome</keyword>
<dbReference type="Proteomes" id="UP001138997">
    <property type="component" value="Unassembled WGS sequence"/>
</dbReference>
<evidence type="ECO:0000313" key="1">
    <source>
        <dbReference type="EMBL" id="MCD5309514.1"/>
    </source>
</evidence>
<reference evidence="1" key="1">
    <citation type="submission" date="2021-11" db="EMBL/GenBank/DDBJ databases">
        <title>Streptomyces corallinus and Kineosporia corallina sp. nov., two new coral-derived marine actinobacteria.</title>
        <authorList>
            <person name="Buangrab K."/>
            <person name="Sutthacheep M."/>
            <person name="Yeemin T."/>
            <person name="Harunari E."/>
            <person name="Igarashi Y."/>
            <person name="Sripreechasak P."/>
            <person name="Kanchanasin P."/>
            <person name="Tanasupawat S."/>
            <person name="Phongsopitanun W."/>
        </authorList>
    </citation>
    <scope>NUCLEOTIDE SEQUENCE</scope>
    <source>
        <strain evidence="1">JCM 31032</strain>
    </source>
</reference>
<sequence>MANGQTEQVDAQAVTAAWSRAQAALEDGNQADAIRYGVKALELDPGFRVHAPVHSVFGVHDVHGTASRRVTGHELVPHTWALYVPHLEVVAVTRSFWDEFTTSAEIHRFAERIGEFTEPAWIRYDPWVWMMHIEYSRGDPFTVPLAWPE</sequence>
<evidence type="ECO:0000313" key="2">
    <source>
        <dbReference type="Proteomes" id="UP001138997"/>
    </source>
</evidence>
<dbReference type="RefSeq" id="WP_231438439.1">
    <property type="nucleotide sequence ID" value="NZ_JAJOMB010000001.1"/>
</dbReference>
<dbReference type="AlphaFoldDB" id="A0A9X1N999"/>
<evidence type="ECO:0008006" key="3">
    <source>
        <dbReference type="Google" id="ProtNLM"/>
    </source>
</evidence>
<name>A0A9X1N999_9ACTN</name>
<dbReference type="EMBL" id="JAJOMB010000001">
    <property type="protein sequence ID" value="MCD5309514.1"/>
    <property type="molecule type" value="Genomic_DNA"/>
</dbReference>
<proteinExistence type="predicted"/>